<name>A0A9N9DJL2_9GLOM</name>
<gene>
    <name evidence="1" type="ORF">DERYTH_LOCUS9473</name>
</gene>
<evidence type="ECO:0000313" key="2">
    <source>
        <dbReference type="Proteomes" id="UP000789405"/>
    </source>
</evidence>
<dbReference type="EMBL" id="CAJVPY010005186">
    <property type="protein sequence ID" value="CAG8637404.1"/>
    <property type="molecule type" value="Genomic_DNA"/>
</dbReference>
<proteinExistence type="predicted"/>
<dbReference type="AlphaFoldDB" id="A0A9N9DJL2"/>
<dbReference type="Proteomes" id="UP000789405">
    <property type="component" value="Unassembled WGS sequence"/>
</dbReference>
<protein>
    <submittedName>
        <fullName evidence="1">22152_t:CDS:1</fullName>
    </submittedName>
</protein>
<sequence>MLVSLKELKSYASQLKTHKGCPSKDNKNLNLNSSTISLVPSSSLEVDKDINNSTPAKIDDNILPLSITPSVLTPFEELRLYTFQLKAQLGCSLNTSDSLEIKSNNSSILALAILLEK</sequence>
<comment type="caution">
    <text evidence="1">The sequence shown here is derived from an EMBL/GenBank/DDBJ whole genome shotgun (WGS) entry which is preliminary data.</text>
</comment>
<organism evidence="1 2">
    <name type="scientific">Dentiscutata erythropus</name>
    <dbReference type="NCBI Taxonomy" id="1348616"/>
    <lineage>
        <taxon>Eukaryota</taxon>
        <taxon>Fungi</taxon>
        <taxon>Fungi incertae sedis</taxon>
        <taxon>Mucoromycota</taxon>
        <taxon>Glomeromycotina</taxon>
        <taxon>Glomeromycetes</taxon>
        <taxon>Diversisporales</taxon>
        <taxon>Gigasporaceae</taxon>
        <taxon>Dentiscutata</taxon>
    </lineage>
</organism>
<accession>A0A9N9DJL2</accession>
<feature type="non-terminal residue" evidence="1">
    <location>
        <position position="1"/>
    </location>
</feature>
<keyword evidence="2" id="KW-1185">Reference proteome</keyword>
<dbReference type="OrthoDB" id="10628393at2759"/>
<reference evidence="1" key="1">
    <citation type="submission" date="2021-06" db="EMBL/GenBank/DDBJ databases">
        <authorList>
            <person name="Kallberg Y."/>
            <person name="Tangrot J."/>
            <person name="Rosling A."/>
        </authorList>
    </citation>
    <scope>NUCLEOTIDE SEQUENCE</scope>
    <source>
        <strain evidence="1">MA453B</strain>
    </source>
</reference>
<evidence type="ECO:0000313" key="1">
    <source>
        <dbReference type="EMBL" id="CAG8637404.1"/>
    </source>
</evidence>